<evidence type="ECO:0000313" key="2">
    <source>
        <dbReference type="EMBL" id="KAK3239355.1"/>
    </source>
</evidence>
<reference evidence="2 3" key="1">
    <citation type="journal article" date="2015" name="Genome Biol. Evol.">
        <title>Comparative Genomics of a Bacterivorous Green Alga Reveals Evolutionary Causalities and Consequences of Phago-Mixotrophic Mode of Nutrition.</title>
        <authorList>
            <person name="Burns J.A."/>
            <person name="Paasch A."/>
            <person name="Narechania A."/>
            <person name="Kim E."/>
        </authorList>
    </citation>
    <scope>NUCLEOTIDE SEQUENCE [LARGE SCALE GENOMIC DNA]</scope>
    <source>
        <strain evidence="2 3">PLY_AMNH</strain>
    </source>
</reference>
<organism evidence="2 3">
    <name type="scientific">Cymbomonas tetramitiformis</name>
    <dbReference type="NCBI Taxonomy" id="36881"/>
    <lineage>
        <taxon>Eukaryota</taxon>
        <taxon>Viridiplantae</taxon>
        <taxon>Chlorophyta</taxon>
        <taxon>Pyramimonadophyceae</taxon>
        <taxon>Pyramimonadales</taxon>
        <taxon>Pyramimonadaceae</taxon>
        <taxon>Cymbomonas</taxon>
    </lineage>
</organism>
<dbReference type="GO" id="GO:0000987">
    <property type="term" value="F:cis-regulatory region sequence-specific DNA binding"/>
    <property type="evidence" value="ECO:0007669"/>
    <property type="project" value="TreeGrafter"/>
</dbReference>
<dbReference type="AlphaFoldDB" id="A0AAE0BNV5"/>
<dbReference type="InterPro" id="IPR003347">
    <property type="entry name" value="JmjC_dom"/>
</dbReference>
<gene>
    <name evidence="2" type="ORF">CYMTET_50716</name>
</gene>
<proteinExistence type="predicted"/>
<protein>
    <recommendedName>
        <fullName evidence="1">JmjC domain-containing protein</fullName>
    </recommendedName>
</protein>
<feature type="domain" description="JmjC" evidence="1">
    <location>
        <begin position="45"/>
        <end position="115"/>
    </location>
</feature>
<sequence length="123" mass="14270">MDACEKYTPVLEYFGENRRPGPSLGLATRKSGYIFHNHLPVFQEILHGSKRWILSAKKPSGLPERYSAAQWLKDVYPTIDHTEEFYDCTIRPGDIIYVPDNMYHLTVNIADTVFMSSFEYFSK</sequence>
<evidence type="ECO:0000259" key="1">
    <source>
        <dbReference type="Pfam" id="PF08007"/>
    </source>
</evidence>
<name>A0AAE0BNV5_9CHLO</name>
<dbReference type="Proteomes" id="UP001190700">
    <property type="component" value="Unassembled WGS sequence"/>
</dbReference>
<dbReference type="Pfam" id="PF08007">
    <property type="entry name" value="JmjC_2"/>
    <property type="match status" value="1"/>
</dbReference>
<dbReference type="EMBL" id="LGRX02033943">
    <property type="protein sequence ID" value="KAK3239355.1"/>
    <property type="molecule type" value="Genomic_DNA"/>
</dbReference>
<dbReference type="PANTHER" id="PTHR12480:SF21">
    <property type="entry name" value="JMJC DOMAIN-CONTAINING PROTEIN 8"/>
    <property type="match status" value="1"/>
</dbReference>
<comment type="caution">
    <text evidence="2">The sequence shown here is derived from an EMBL/GenBank/DDBJ whole genome shotgun (WGS) entry which is preliminary data.</text>
</comment>
<accession>A0AAE0BNV5</accession>
<dbReference type="PANTHER" id="PTHR12480">
    <property type="entry name" value="ARGININE DEMETHYLASE AND LYSYL-HYDROXYLASE JMJD"/>
    <property type="match status" value="1"/>
</dbReference>
<dbReference type="Gene3D" id="2.60.120.650">
    <property type="entry name" value="Cupin"/>
    <property type="match status" value="1"/>
</dbReference>
<dbReference type="GO" id="GO:0005634">
    <property type="term" value="C:nucleus"/>
    <property type="evidence" value="ECO:0007669"/>
    <property type="project" value="TreeGrafter"/>
</dbReference>
<evidence type="ECO:0000313" key="3">
    <source>
        <dbReference type="Proteomes" id="UP001190700"/>
    </source>
</evidence>
<dbReference type="InterPro" id="IPR050910">
    <property type="entry name" value="JMJD6_ArgDemeth/LysHydrox"/>
</dbReference>
<dbReference type="SUPFAM" id="SSF51197">
    <property type="entry name" value="Clavaminate synthase-like"/>
    <property type="match status" value="1"/>
</dbReference>
<keyword evidence="3" id="KW-1185">Reference proteome</keyword>